<proteinExistence type="predicted"/>
<reference evidence="2" key="1">
    <citation type="submission" date="2018-07" db="EMBL/GenBank/DDBJ databases">
        <authorList>
            <person name="Quirk P.G."/>
            <person name="Krulwich T.A."/>
        </authorList>
    </citation>
    <scope>NUCLEOTIDE SEQUENCE</scope>
</reference>
<evidence type="ECO:0000313" key="2">
    <source>
        <dbReference type="EMBL" id="SUS04884.1"/>
    </source>
</evidence>
<dbReference type="PROSITE" id="PS51257">
    <property type="entry name" value="PROKAR_LIPOPROTEIN"/>
    <property type="match status" value="1"/>
</dbReference>
<evidence type="ECO:0000256" key="1">
    <source>
        <dbReference type="SAM" id="MobiDB-lite"/>
    </source>
</evidence>
<evidence type="ECO:0008006" key="3">
    <source>
        <dbReference type="Google" id="ProtNLM"/>
    </source>
</evidence>
<dbReference type="AlphaFoldDB" id="A0A380TA51"/>
<sequence>MSFSRDLSVIPFIAVVGCAQFDSARPFVEDKADDLRIGTTAKQEARESPGPLHTSRLRPMAGMAPGMQTAPMQAVPDPIGGEKNTGYWT</sequence>
<gene>
    <name evidence="2" type="ORF">DF3PB_1540002</name>
</gene>
<dbReference type="EMBL" id="UIDG01000062">
    <property type="protein sequence ID" value="SUS04884.1"/>
    <property type="molecule type" value="Genomic_DNA"/>
</dbReference>
<name>A0A380TA51_9ZZZZ</name>
<accession>A0A380TA51</accession>
<feature type="region of interest" description="Disordered" evidence="1">
    <location>
        <begin position="39"/>
        <end position="89"/>
    </location>
</feature>
<protein>
    <recommendedName>
        <fullName evidence="3">Lipoprotein</fullName>
    </recommendedName>
</protein>
<organism evidence="2">
    <name type="scientific">metagenome</name>
    <dbReference type="NCBI Taxonomy" id="256318"/>
    <lineage>
        <taxon>unclassified sequences</taxon>
        <taxon>metagenomes</taxon>
    </lineage>
</organism>